<dbReference type="GO" id="GO:0050479">
    <property type="term" value="F:glyceryl-ether monooxygenase activity"/>
    <property type="evidence" value="ECO:0007669"/>
    <property type="project" value="UniProtKB-EC"/>
</dbReference>
<dbReference type="GO" id="GO:0006643">
    <property type="term" value="P:membrane lipid metabolic process"/>
    <property type="evidence" value="ECO:0007669"/>
    <property type="project" value="TreeGrafter"/>
</dbReference>
<evidence type="ECO:0000256" key="13">
    <source>
        <dbReference type="ARBA" id="ARBA00047556"/>
    </source>
</evidence>
<sequence>MDIVVEQLRRLGYLFYVVNPKTSSYETKEEVPDYLNQVVPYFLTLMLLEMLVLRFRSHNPVKFRLGDAMTSAGHGIIYTITSSMTRGVELVGYAWLYQRRLFDLDWNSSVTWWLAALGVDLGYYCVHRLVHEVSIGWAAHQVHHSSEEYNLSTALRQSVFQKFFAFGFYLPLALIGVPLPAILVHMQFNLLYQFWIHTEVVSTLGPLELVLNTPSHHRVHHGANPWCLDKNYAGVLIIWDRMFGTFEAERPKEKIIYGLVDQPQTFNVPWLQVFYYRDTFVKAAKQLTWADTIKSLFYGPGWCPGSPRLGFPLPDSHNEPRKKYNPSLPAIVELYLFSHFLVTLYLQQVLLNNFNSHSCASVLLHILYMLVTLGNFGALYDGWRGAVLLEALRCVAFLFWSVQSPLLGGGALETSVRYYSAFSAVVWAGLALFRDSLVIPPSGGKKKKQ</sequence>
<evidence type="ECO:0000313" key="18">
    <source>
        <dbReference type="RefSeq" id="XP_018013858.1"/>
    </source>
</evidence>
<feature type="domain" description="Alkylglycerol monooxygenase C-terminal" evidence="16">
    <location>
        <begin position="333"/>
        <end position="399"/>
    </location>
</feature>
<reference evidence="18" key="1">
    <citation type="submission" date="2025-08" db="UniProtKB">
        <authorList>
            <consortium name="RefSeq"/>
        </authorList>
    </citation>
    <scope>IDENTIFICATION</scope>
    <source>
        <tissue evidence="18">Whole organism</tissue>
    </source>
</reference>
<evidence type="ECO:0000259" key="15">
    <source>
        <dbReference type="Pfam" id="PF04116"/>
    </source>
</evidence>
<keyword evidence="17" id="KW-1185">Reference proteome</keyword>
<keyword evidence="6" id="KW-0560">Oxidoreductase</keyword>
<evidence type="ECO:0000256" key="5">
    <source>
        <dbReference type="ARBA" id="ARBA00022989"/>
    </source>
</evidence>
<feature type="domain" description="Fatty acid hydroxylase" evidence="15">
    <location>
        <begin position="113"/>
        <end position="245"/>
    </location>
</feature>
<dbReference type="GeneID" id="108670880"/>
<feature type="transmembrane region" description="Helical" evidence="14">
    <location>
        <begin position="163"/>
        <end position="184"/>
    </location>
</feature>
<evidence type="ECO:0000256" key="14">
    <source>
        <dbReference type="SAM" id="Phobius"/>
    </source>
</evidence>
<dbReference type="OrthoDB" id="10029809at2759"/>
<comment type="catalytic activity">
    <reaction evidence="13">
        <text>1-O-(1,2-saturated-alkyl)-sn-glycerol + (6R)-L-erythro-5,6,7,8-tetrahydrobiopterin + O2 = a 1-(1-hydroxyalkyl)-sn-glycerol + (6R)-L-erythro-6,7-dihydrobiopterin + H2O</text>
        <dbReference type="Rhea" id="RHEA:36255"/>
        <dbReference type="ChEBI" id="CHEBI:15377"/>
        <dbReference type="ChEBI" id="CHEBI:15379"/>
        <dbReference type="ChEBI" id="CHEBI:43120"/>
        <dbReference type="ChEBI" id="CHEBI:59560"/>
        <dbReference type="ChEBI" id="CHEBI:73418"/>
        <dbReference type="ChEBI" id="CHEBI:83957"/>
        <dbReference type="EC" id="1.14.16.5"/>
    </reaction>
</comment>
<dbReference type="PANTHER" id="PTHR21624">
    <property type="entry name" value="STEROL DESATURASE-RELATED PROTEIN"/>
    <property type="match status" value="1"/>
</dbReference>
<keyword evidence="7" id="KW-0408">Iron</keyword>
<dbReference type="GO" id="GO:0008610">
    <property type="term" value="P:lipid biosynthetic process"/>
    <property type="evidence" value="ECO:0007669"/>
    <property type="project" value="InterPro"/>
</dbReference>
<name>A0A8B7NJM4_HYAAZ</name>
<dbReference type="GO" id="GO:0005506">
    <property type="term" value="F:iron ion binding"/>
    <property type="evidence" value="ECO:0007669"/>
    <property type="project" value="InterPro"/>
</dbReference>
<dbReference type="PANTHER" id="PTHR21624:SF1">
    <property type="entry name" value="ALKYLGLYCEROL MONOOXYGENASE"/>
    <property type="match status" value="1"/>
</dbReference>
<dbReference type="GO" id="GO:0005789">
    <property type="term" value="C:endoplasmic reticulum membrane"/>
    <property type="evidence" value="ECO:0007669"/>
    <property type="project" value="UniProtKB-SubCell"/>
</dbReference>
<evidence type="ECO:0000256" key="11">
    <source>
        <dbReference type="ARBA" id="ARBA00039026"/>
    </source>
</evidence>
<dbReference type="AlphaFoldDB" id="A0A8B7NJM4"/>
<evidence type="ECO:0000256" key="9">
    <source>
        <dbReference type="ARBA" id="ARBA00023136"/>
    </source>
</evidence>
<evidence type="ECO:0000256" key="3">
    <source>
        <dbReference type="ARBA" id="ARBA00022692"/>
    </source>
</evidence>
<dbReference type="OMA" id="FMPTGWR"/>
<evidence type="ECO:0000256" key="12">
    <source>
        <dbReference type="ARBA" id="ARBA00040992"/>
    </source>
</evidence>
<dbReference type="KEGG" id="hazt:108670880"/>
<evidence type="ECO:0000256" key="10">
    <source>
        <dbReference type="ARBA" id="ARBA00038190"/>
    </source>
</evidence>
<evidence type="ECO:0000256" key="4">
    <source>
        <dbReference type="ARBA" id="ARBA00022824"/>
    </source>
</evidence>
<organism evidence="17 18">
    <name type="scientific">Hyalella azteca</name>
    <name type="common">Amphipod</name>
    <dbReference type="NCBI Taxonomy" id="294128"/>
    <lineage>
        <taxon>Eukaryota</taxon>
        <taxon>Metazoa</taxon>
        <taxon>Ecdysozoa</taxon>
        <taxon>Arthropoda</taxon>
        <taxon>Crustacea</taxon>
        <taxon>Multicrustacea</taxon>
        <taxon>Malacostraca</taxon>
        <taxon>Eumalacostraca</taxon>
        <taxon>Peracarida</taxon>
        <taxon>Amphipoda</taxon>
        <taxon>Senticaudata</taxon>
        <taxon>Talitrida</taxon>
        <taxon>Talitroidea</taxon>
        <taxon>Hyalellidae</taxon>
        <taxon>Hyalella</taxon>
    </lineage>
</organism>
<dbReference type="Pfam" id="PF04116">
    <property type="entry name" value="FA_hydroxylase"/>
    <property type="match status" value="1"/>
</dbReference>
<keyword evidence="3 14" id="KW-0812">Transmembrane</keyword>
<keyword evidence="4" id="KW-0256">Endoplasmic reticulum</keyword>
<comment type="similarity">
    <text evidence="10">Belongs to the sterol desaturase family. TMEM195 subfamily.</text>
</comment>
<evidence type="ECO:0000313" key="17">
    <source>
        <dbReference type="Proteomes" id="UP000694843"/>
    </source>
</evidence>
<gene>
    <name evidence="18" type="primary">LOC108670880</name>
</gene>
<evidence type="ECO:0000259" key="16">
    <source>
        <dbReference type="Pfam" id="PF24858"/>
    </source>
</evidence>
<keyword evidence="8" id="KW-0443">Lipid metabolism</keyword>
<dbReference type="Proteomes" id="UP000694843">
    <property type="component" value="Unplaced"/>
</dbReference>
<dbReference type="InterPro" id="IPR006694">
    <property type="entry name" value="Fatty_acid_hydroxylase"/>
</dbReference>
<dbReference type="EC" id="1.14.16.5" evidence="11"/>
<comment type="subcellular location">
    <subcellularLocation>
        <location evidence="2">Endoplasmic reticulum membrane</location>
        <topology evidence="2">Multi-pass membrane protein</topology>
    </subcellularLocation>
</comment>
<dbReference type="RefSeq" id="XP_018013858.1">
    <property type="nucleotide sequence ID" value="XM_018158369.2"/>
</dbReference>
<dbReference type="Pfam" id="PF24858">
    <property type="entry name" value="AGMP_C"/>
    <property type="match status" value="1"/>
</dbReference>
<keyword evidence="9 14" id="KW-0472">Membrane</keyword>
<comment type="cofactor">
    <cofactor evidence="1">
        <name>Fe cation</name>
        <dbReference type="ChEBI" id="CHEBI:24875"/>
    </cofactor>
</comment>
<evidence type="ECO:0000256" key="7">
    <source>
        <dbReference type="ARBA" id="ARBA00023004"/>
    </source>
</evidence>
<evidence type="ECO:0000256" key="2">
    <source>
        <dbReference type="ARBA" id="ARBA00004477"/>
    </source>
</evidence>
<evidence type="ECO:0000256" key="8">
    <source>
        <dbReference type="ARBA" id="ARBA00023098"/>
    </source>
</evidence>
<accession>A0A8B7NJM4</accession>
<keyword evidence="5 14" id="KW-1133">Transmembrane helix</keyword>
<proteinExistence type="inferred from homology"/>
<keyword evidence="18" id="KW-0503">Monooxygenase</keyword>
<evidence type="ECO:0000256" key="1">
    <source>
        <dbReference type="ARBA" id="ARBA00001962"/>
    </source>
</evidence>
<dbReference type="InterPro" id="IPR051689">
    <property type="entry name" value="Sterol_desaturase/TMEM195"/>
</dbReference>
<protein>
    <recommendedName>
        <fullName evidence="12">Alkylglycerol monooxygenase</fullName>
        <ecNumber evidence="11">1.14.16.5</ecNumber>
    </recommendedName>
</protein>
<dbReference type="InterPro" id="IPR056853">
    <property type="entry name" value="AGMP_C"/>
</dbReference>
<evidence type="ECO:0000256" key="6">
    <source>
        <dbReference type="ARBA" id="ARBA00023002"/>
    </source>
</evidence>